<dbReference type="InterPro" id="IPR029017">
    <property type="entry name" value="Enolase-like_N"/>
</dbReference>
<evidence type="ECO:0000256" key="9">
    <source>
        <dbReference type="ARBA" id="ARBA00023163"/>
    </source>
</evidence>
<evidence type="ECO:0000256" key="6">
    <source>
        <dbReference type="ARBA" id="ARBA00023015"/>
    </source>
</evidence>
<dbReference type="PRINTS" id="PR00148">
    <property type="entry name" value="ENOLASE"/>
</dbReference>
<dbReference type="GO" id="GO:0006096">
    <property type="term" value="P:glycolytic process"/>
    <property type="evidence" value="ECO:0007669"/>
    <property type="project" value="UniProtKB-UniPathway"/>
</dbReference>
<evidence type="ECO:0000256" key="13">
    <source>
        <dbReference type="ARBA" id="ARBA00032132"/>
    </source>
</evidence>
<dbReference type="PROSITE" id="PS50888">
    <property type="entry name" value="BHLH"/>
    <property type="match status" value="1"/>
</dbReference>
<feature type="compositionally biased region" description="Low complexity" evidence="14">
    <location>
        <begin position="30"/>
        <end position="44"/>
    </location>
</feature>
<dbReference type="SMART" id="SM00353">
    <property type="entry name" value="HLH"/>
    <property type="match status" value="1"/>
</dbReference>
<dbReference type="CDD" id="cd03313">
    <property type="entry name" value="enolase"/>
    <property type="match status" value="1"/>
</dbReference>
<organism evidence="16">
    <name type="scientific">Spodoptera frugiperda</name>
    <name type="common">Fall armyworm</name>
    <dbReference type="NCBI Taxonomy" id="7108"/>
    <lineage>
        <taxon>Eukaryota</taxon>
        <taxon>Metazoa</taxon>
        <taxon>Ecdysozoa</taxon>
        <taxon>Arthropoda</taxon>
        <taxon>Hexapoda</taxon>
        <taxon>Insecta</taxon>
        <taxon>Pterygota</taxon>
        <taxon>Neoptera</taxon>
        <taxon>Endopterygota</taxon>
        <taxon>Lepidoptera</taxon>
        <taxon>Glossata</taxon>
        <taxon>Ditrysia</taxon>
        <taxon>Noctuoidea</taxon>
        <taxon>Noctuidae</taxon>
        <taxon>Amphipyrinae</taxon>
        <taxon>Spodoptera</taxon>
    </lineage>
</organism>
<dbReference type="GO" id="GO:0004634">
    <property type="term" value="F:phosphopyruvate hydratase activity"/>
    <property type="evidence" value="ECO:0007669"/>
    <property type="project" value="UniProtKB-EC"/>
</dbReference>
<dbReference type="GO" id="GO:0003677">
    <property type="term" value="F:DNA binding"/>
    <property type="evidence" value="ECO:0007669"/>
    <property type="project" value="UniProtKB-KW"/>
</dbReference>
<evidence type="ECO:0000313" key="16">
    <source>
        <dbReference type="EMBL" id="SOQ37770.1"/>
    </source>
</evidence>
<dbReference type="SUPFAM" id="SSF47459">
    <property type="entry name" value="HLH, helix-loop-helix DNA-binding domain"/>
    <property type="match status" value="1"/>
</dbReference>
<dbReference type="InterPro" id="IPR011598">
    <property type="entry name" value="bHLH_dom"/>
</dbReference>
<dbReference type="Gene3D" id="3.30.390.10">
    <property type="entry name" value="Enolase-like, N-terminal domain"/>
    <property type="match status" value="1"/>
</dbReference>
<evidence type="ECO:0000256" key="3">
    <source>
        <dbReference type="ARBA" id="ARBA00012058"/>
    </source>
</evidence>
<dbReference type="PANTHER" id="PTHR11902:SF1">
    <property type="entry name" value="ENOLASE"/>
    <property type="match status" value="1"/>
</dbReference>
<dbReference type="Pfam" id="PF03952">
    <property type="entry name" value="Enolase_N"/>
    <property type="match status" value="1"/>
</dbReference>
<dbReference type="GO" id="GO:0000015">
    <property type="term" value="C:phosphopyruvate hydratase complex"/>
    <property type="evidence" value="ECO:0007669"/>
    <property type="project" value="InterPro"/>
</dbReference>
<dbReference type="EC" id="4.2.1.11" evidence="3"/>
<dbReference type="FunFam" id="4.10.280.10:FF:000035">
    <property type="entry name" value="Pancreas-specific transcription factor 1a"/>
    <property type="match status" value="1"/>
</dbReference>
<dbReference type="GO" id="GO:0046983">
    <property type="term" value="F:protein dimerization activity"/>
    <property type="evidence" value="ECO:0007669"/>
    <property type="project" value="InterPro"/>
</dbReference>
<evidence type="ECO:0000256" key="7">
    <source>
        <dbReference type="ARBA" id="ARBA00023125"/>
    </source>
</evidence>
<keyword evidence="8" id="KW-0324">Glycolysis</keyword>
<dbReference type="Gene3D" id="3.20.20.120">
    <property type="entry name" value="Enolase-like C-terminal domain"/>
    <property type="match status" value="1"/>
</dbReference>
<evidence type="ECO:0000256" key="10">
    <source>
        <dbReference type="ARBA" id="ARBA00023239"/>
    </source>
</evidence>
<evidence type="ECO:0000256" key="8">
    <source>
        <dbReference type="ARBA" id="ARBA00023152"/>
    </source>
</evidence>
<dbReference type="UniPathway" id="UPA00109">
    <property type="reaction ID" value="UER00187"/>
</dbReference>
<dbReference type="PANTHER" id="PTHR11902">
    <property type="entry name" value="ENOLASE"/>
    <property type="match status" value="1"/>
</dbReference>
<comment type="pathway">
    <text evidence="1">Carbohydrate degradation; glycolysis; pyruvate from D-glyceraldehyde 3-phosphate: step 4/5.</text>
</comment>
<evidence type="ECO:0000256" key="12">
    <source>
        <dbReference type="ARBA" id="ARBA00031125"/>
    </source>
</evidence>
<keyword evidence="11" id="KW-0539">Nucleus</keyword>
<feature type="domain" description="BHLH" evidence="15">
    <location>
        <begin position="82"/>
        <end position="134"/>
    </location>
</feature>
<dbReference type="InterPro" id="IPR036638">
    <property type="entry name" value="HLH_DNA-bd_sf"/>
</dbReference>
<gene>
    <name evidence="16" type="ORF">SFRICE_002405</name>
</gene>
<dbReference type="SMART" id="SM01193">
    <property type="entry name" value="Enolase_N"/>
    <property type="match status" value="1"/>
</dbReference>
<keyword evidence="10" id="KW-0456">Lyase</keyword>
<name>A0A2H1VA92_SPOFR</name>
<evidence type="ECO:0000256" key="5">
    <source>
        <dbReference type="ARBA" id="ARBA00022842"/>
    </source>
</evidence>
<dbReference type="InterPro" id="IPR000941">
    <property type="entry name" value="Enolase"/>
</dbReference>
<reference evidence="16" key="1">
    <citation type="submission" date="2016-07" db="EMBL/GenBank/DDBJ databases">
        <authorList>
            <person name="Bretaudeau A."/>
        </authorList>
    </citation>
    <scope>NUCLEOTIDE SEQUENCE</scope>
    <source>
        <strain evidence="16">Rice</strain>
        <tissue evidence="16">Whole body</tissue>
    </source>
</reference>
<dbReference type="InterPro" id="IPR020811">
    <property type="entry name" value="Enolase_N"/>
</dbReference>
<evidence type="ECO:0000259" key="15">
    <source>
        <dbReference type="PROSITE" id="PS50888"/>
    </source>
</evidence>
<dbReference type="InterPro" id="IPR036849">
    <property type="entry name" value="Enolase-like_C_sf"/>
</dbReference>
<keyword evidence="6" id="KW-0805">Transcription regulation</keyword>
<feature type="region of interest" description="Disordered" evidence="14">
    <location>
        <begin position="1"/>
        <end position="81"/>
    </location>
</feature>
<dbReference type="CDD" id="cd11417">
    <property type="entry name" value="bHLH_TS_PTF1A"/>
    <property type="match status" value="1"/>
</dbReference>
<keyword evidence="9" id="KW-0804">Transcription</keyword>
<accession>A0A2H1VA92</accession>
<dbReference type="EMBL" id="ODYU01001491">
    <property type="protein sequence ID" value="SOQ37770.1"/>
    <property type="molecule type" value="Genomic_DNA"/>
</dbReference>
<evidence type="ECO:0000256" key="1">
    <source>
        <dbReference type="ARBA" id="ARBA00005031"/>
    </source>
</evidence>
<evidence type="ECO:0000256" key="2">
    <source>
        <dbReference type="ARBA" id="ARBA00009604"/>
    </source>
</evidence>
<evidence type="ECO:0000256" key="14">
    <source>
        <dbReference type="SAM" id="MobiDB-lite"/>
    </source>
</evidence>
<dbReference type="Gene3D" id="4.10.280.10">
    <property type="entry name" value="Helix-loop-helix DNA-binding domain"/>
    <property type="match status" value="1"/>
</dbReference>
<dbReference type="SMART" id="SM01192">
    <property type="entry name" value="Enolase_C"/>
    <property type="match status" value="1"/>
</dbReference>
<dbReference type="InterPro" id="IPR020810">
    <property type="entry name" value="Enolase_C"/>
</dbReference>
<evidence type="ECO:0000256" key="11">
    <source>
        <dbReference type="ARBA" id="ARBA00023242"/>
    </source>
</evidence>
<dbReference type="AlphaFoldDB" id="A0A2H1VA92"/>
<dbReference type="Pfam" id="PF00010">
    <property type="entry name" value="HLH"/>
    <property type="match status" value="1"/>
</dbReference>
<comment type="similarity">
    <text evidence="2">Belongs to the enolase family.</text>
</comment>
<dbReference type="GO" id="GO:0000287">
    <property type="term" value="F:magnesium ion binding"/>
    <property type="evidence" value="ECO:0007669"/>
    <property type="project" value="InterPro"/>
</dbReference>
<dbReference type="HAMAP" id="MF_00318">
    <property type="entry name" value="Enolase"/>
    <property type="match status" value="1"/>
</dbReference>
<sequence length="683" mass="75703">MDGPNGIRCSSMENTSVVPLPVGGSPTSANSSDNYMYDDSSMSDGSLYASDQENLSTPRRRSDYRRLHRRRSSLRCPQQQIQQRQAANLRERRRMQSINDAFEGLRAHIPTLPYEKRLSKVDTLKLAIGYISFLGELVRVDRCSSETMLSGVANSHNKEEQKKVIIRGFSPVSWVRLQTYMHNNLWITQRVAPCGNRTRYPLRGSQFTKMPIKLLLARQIFDATGVPTVEVDMVTELGLFRIGVPSTDVKKIAEAIQLRDNNPAEYHGMGVLMAVKNINTIIAPELIKQNLEVTMQKEIDQFMISLDGTDTRSRLGANAIMAVSLVVAKAAAAKKGVPLYRHISDMGGVTSIILPVPHFTILTGGILSSNALPFQEYIVMPTGASSFAEAMRIGTEIYTYVKNIILSKYKVDTAYVADNGGFSIPLQSHRDALLFLSDAIKQCGYAGKAEIALNAAASDLYKDGAYDLEFKNPNSNPQEYMSSDKLAEIYLDNVKEFGVCSVEDAFDMDDWSAWSLLTTRTTAQLFGNDLTQTNLRRVGLAIEKKAGNSIGLRINQAGTVTEVIECFKLLKAAGFGVVICDRWGDTNDLFVADLVVGLSAGQIKCGAPVRGERVDKYNQVLRIEEELGALSKYAGSNLQAHSLSWSRRGERQPGSTLHAKIWMPEDPRIFPSTTTIIEKEELR</sequence>
<dbReference type="Pfam" id="PF00113">
    <property type="entry name" value="Enolase_C"/>
    <property type="match status" value="1"/>
</dbReference>
<protein>
    <recommendedName>
        <fullName evidence="4">Enolase</fullName>
        <ecNumber evidence="3">4.2.1.11</ecNumber>
    </recommendedName>
    <alternativeName>
        <fullName evidence="12">2-phospho-D-glycerate hydro-lyase</fullName>
    </alternativeName>
    <alternativeName>
        <fullName evidence="13">2-phosphoglycerate dehydratase</fullName>
    </alternativeName>
</protein>
<dbReference type="SUPFAM" id="SSF51604">
    <property type="entry name" value="Enolase C-terminal domain-like"/>
    <property type="match status" value="1"/>
</dbReference>
<keyword evidence="5" id="KW-0460">Magnesium</keyword>
<evidence type="ECO:0000256" key="4">
    <source>
        <dbReference type="ARBA" id="ARBA00017068"/>
    </source>
</evidence>
<dbReference type="SUPFAM" id="SSF54826">
    <property type="entry name" value="Enolase N-terminal domain-like"/>
    <property type="match status" value="1"/>
</dbReference>
<keyword evidence="7" id="KW-0238">DNA-binding</keyword>
<proteinExistence type="inferred from homology"/>